<name>A0ABR0BH94_PURLI</name>
<protein>
    <submittedName>
        <fullName evidence="1">Uncharacterized protein</fullName>
    </submittedName>
</protein>
<gene>
    <name evidence="1" type="ORF">Purlil1_12370</name>
</gene>
<dbReference type="Proteomes" id="UP001287286">
    <property type="component" value="Unassembled WGS sequence"/>
</dbReference>
<organism evidence="1 2">
    <name type="scientific">Purpureocillium lilacinum</name>
    <name type="common">Paecilomyces lilacinus</name>
    <dbReference type="NCBI Taxonomy" id="33203"/>
    <lineage>
        <taxon>Eukaryota</taxon>
        <taxon>Fungi</taxon>
        <taxon>Dikarya</taxon>
        <taxon>Ascomycota</taxon>
        <taxon>Pezizomycotina</taxon>
        <taxon>Sordariomycetes</taxon>
        <taxon>Hypocreomycetidae</taxon>
        <taxon>Hypocreales</taxon>
        <taxon>Ophiocordycipitaceae</taxon>
        <taxon>Purpureocillium</taxon>
    </lineage>
</organism>
<comment type="caution">
    <text evidence="1">The sequence shown here is derived from an EMBL/GenBank/DDBJ whole genome shotgun (WGS) entry which is preliminary data.</text>
</comment>
<evidence type="ECO:0000313" key="2">
    <source>
        <dbReference type="Proteomes" id="UP001287286"/>
    </source>
</evidence>
<evidence type="ECO:0000313" key="1">
    <source>
        <dbReference type="EMBL" id="KAK4077286.1"/>
    </source>
</evidence>
<accession>A0ABR0BH94</accession>
<proteinExistence type="predicted"/>
<sequence length="360" mass="40551">MPSEDSSLLRRSRGAAADHNESLYIEAFLEHVLPFFSLLTPEDVEQISLRRDEIKNDILLGFIIALGKLVVCLESSSSQDGGLTGAETPGHAEQTRSWARLQVSNLDAISAIRGQLLRALYRKHVGSELDVSQICEQAEQSIVAEVASSTEEAAFVKHPVKDAKFLHSWKRLSHDSIVSIWRRQLPFARPRIELEETLQSAATIAGIWTYHATRSWNGSLSTGSHDHVSAIVMAFQQLIASSQTLPTVTTTAKRKYDRITFDHYSLGLLLYFPFIEHVLQHPHDGRYLILQLTQGLTYMLNVVVAVQTMCLIDRIQYYHEYYTFLLFTGSSTMLTYNFKGMPDFALPHTGASRRTLRVAN</sequence>
<dbReference type="EMBL" id="JAWRVI010000100">
    <property type="protein sequence ID" value="KAK4077286.1"/>
    <property type="molecule type" value="Genomic_DNA"/>
</dbReference>
<reference evidence="1 2" key="1">
    <citation type="journal article" date="2024" name="Microbiol. Resour. Announc.">
        <title>Genome annotations for the ascomycete fungi Trichoderma harzianum, Trichoderma aggressivum, and Purpureocillium lilacinum.</title>
        <authorList>
            <person name="Beijen E.P.W."/>
            <person name="Ohm R.A."/>
        </authorList>
    </citation>
    <scope>NUCLEOTIDE SEQUENCE [LARGE SCALE GENOMIC DNA]</scope>
    <source>
        <strain evidence="1 2">CBS 150709</strain>
    </source>
</reference>
<keyword evidence="2" id="KW-1185">Reference proteome</keyword>